<feature type="transmembrane region" description="Helical" evidence="9">
    <location>
        <begin position="48"/>
        <end position="68"/>
    </location>
</feature>
<evidence type="ECO:0000313" key="11">
    <source>
        <dbReference type="Proteomes" id="UP000054529"/>
    </source>
</evidence>
<dbReference type="GO" id="GO:0006605">
    <property type="term" value="P:protein targeting"/>
    <property type="evidence" value="ECO:0007669"/>
    <property type="project" value="UniProtKB-UniRule"/>
</dbReference>
<dbReference type="InterPro" id="IPR005807">
    <property type="entry name" value="SecE_bac"/>
</dbReference>
<evidence type="ECO:0000256" key="3">
    <source>
        <dbReference type="ARBA" id="ARBA00022475"/>
    </source>
</evidence>
<dbReference type="HAMAP" id="MF_00422">
    <property type="entry name" value="SecE"/>
    <property type="match status" value="1"/>
</dbReference>
<dbReference type="Gene3D" id="1.20.5.1030">
    <property type="entry name" value="Preprotein translocase secy subunit"/>
    <property type="match status" value="1"/>
</dbReference>
<dbReference type="GO" id="GO:0008320">
    <property type="term" value="F:protein transmembrane transporter activity"/>
    <property type="evidence" value="ECO:0007669"/>
    <property type="project" value="UniProtKB-UniRule"/>
</dbReference>
<keyword evidence="3 9" id="KW-1003">Cell membrane</keyword>
<dbReference type="GO" id="GO:0005886">
    <property type="term" value="C:plasma membrane"/>
    <property type="evidence" value="ECO:0007669"/>
    <property type="project" value="UniProtKB-SubCell"/>
</dbReference>
<proteinExistence type="inferred from homology"/>
<dbReference type="GO" id="GO:0009306">
    <property type="term" value="P:protein secretion"/>
    <property type="evidence" value="ECO:0007669"/>
    <property type="project" value="UniProtKB-UniRule"/>
</dbReference>
<comment type="caution">
    <text evidence="10">The sequence shown here is derived from an EMBL/GenBank/DDBJ whole genome shotgun (WGS) entry which is preliminary data.</text>
</comment>
<dbReference type="EMBL" id="AWXV01000002">
    <property type="protein sequence ID" value="KIE64111.1"/>
    <property type="molecule type" value="Genomic_DNA"/>
</dbReference>
<dbReference type="InterPro" id="IPR001901">
    <property type="entry name" value="Translocase_SecE/Sec61-g"/>
</dbReference>
<dbReference type="GO" id="GO:0043952">
    <property type="term" value="P:protein transport by the Sec complex"/>
    <property type="evidence" value="ECO:0007669"/>
    <property type="project" value="UniProtKB-UniRule"/>
</dbReference>
<dbReference type="PANTHER" id="PTHR33910:SF1">
    <property type="entry name" value="PROTEIN TRANSLOCASE SUBUNIT SECE"/>
    <property type="match status" value="1"/>
</dbReference>
<gene>
    <name evidence="9" type="primary">secE</name>
    <name evidence="10" type="ORF">P689_11982</name>
</gene>
<evidence type="ECO:0000256" key="2">
    <source>
        <dbReference type="ARBA" id="ARBA00022448"/>
    </source>
</evidence>
<dbReference type="AlphaFoldDB" id="A0A0C1S9X8"/>
<evidence type="ECO:0000256" key="9">
    <source>
        <dbReference type="HAMAP-Rule" id="MF_00422"/>
    </source>
</evidence>
<dbReference type="PROSITE" id="PS01067">
    <property type="entry name" value="SECE_SEC61G"/>
    <property type="match status" value="1"/>
</dbReference>
<dbReference type="GO" id="GO:0065002">
    <property type="term" value="P:intracellular protein transmembrane transport"/>
    <property type="evidence" value="ECO:0007669"/>
    <property type="project" value="UniProtKB-UniRule"/>
</dbReference>
<comment type="subunit">
    <text evidence="9">Component of the Sec protein translocase complex. Heterotrimer consisting of SecY, SecE and SecG subunits. The heterotrimers can form oligomers, although 1 heterotrimer is thought to be able to translocate proteins. Interacts with the ribosome. Interacts with SecDF, and other proteins may be involved. Interacts with SecA.</text>
</comment>
<comment type="subcellular location">
    <subcellularLocation>
        <location evidence="9">Cell membrane</location>
        <topology evidence="9">Single-pass membrane protein</topology>
    </subcellularLocation>
    <subcellularLocation>
        <location evidence="1">Membrane</location>
    </subcellularLocation>
</comment>
<reference evidence="10 11" key="1">
    <citation type="journal article" date="2014" name="G3 (Bethesda)">
        <title>Genome sequence of Candidatus Riesia pediculischaeffi, endosymbiont of chimpanzee lice, and genomic comparison of recently acquired endosymbionts from human and chimpanzee lice.</title>
        <authorList>
            <person name="Boyd B.M."/>
            <person name="Allen J.M."/>
            <person name="de Crecy-Lagard V."/>
            <person name="Reed D.L."/>
        </authorList>
    </citation>
    <scope>NUCLEOTIDE SEQUENCE [LARGE SCALE GENOMIC DNA]</scope>
    <source>
        <strain evidence="10 11">PTSU</strain>
    </source>
</reference>
<dbReference type="PANTHER" id="PTHR33910">
    <property type="entry name" value="PROTEIN TRANSLOCASE SUBUNIT SECE"/>
    <property type="match status" value="1"/>
</dbReference>
<comment type="function">
    <text evidence="9">Essential subunit of the Sec protein translocation channel SecYEG. Clamps together the 2 halves of SecY. May contact the channel plug during translocation.</text>
</comment>
<sequence>MGCYSIIFSFISTTLVSKIKKTRLLLKFIEDVFLEMKKVHWPSFQETLRITFVILLVAMITSFFIWMIDNILVRLISSIITLRL</sequence>
<keyword evidence="2 9" id="KW-0813">Transport</keyword>
<keyword evidence="8 9" id="KW-0472">Membrane</keyword>
<keyword evidence="6 9" id="KW-1133">Transmembrane helix</keyword>
<dbReference type="Pfam" id="PF00584">
    <property type="entry name" value="SecE"/>
    <property type="match status" value="1"/>
</dbReference>
<evidence type="ECO:0000256" key="4">
    <source>
        <dbReference type="ARBA" id="ARBA00022692"/>
    </source>
</evidence>
<dbReference type="HOGENOM" id="CLU_113663_0_2_6"/>
<dbReference type="NCBIfam" id="TIGR00964">
    <property type="entry name" value="secE_bact"/>
    <property type="match status" value="1"/>
</dbReference>
<evidence type="ECO:0000313" key="10">
    <source>
        <dbReference type="EMBL" id="KIE64111.1"/>
    </source>
</evidence>
<keyword evidence="4 9" id="KW-0812">Transmembrane</keyword>
<evidence type="ECO:0000256" key="8">
    <source>
        <dbReference type="ARBA" id="ARBA00023136"/>
    </source>
</evidence>
<evidence type="ECO:0000256" key="7">
    <source>
        <dbReference type="ARBA" id="ARBA00023010"/>
    </source>
</evidence>
<protein>
    <recommendedName>
        <fullName evidence="9">Protein translocase subunit SecE</fullName>
    </recommendedName>
</protein>
<dbReference type="PRINTS" id="PR01650">
    <property type="entry name" value="SECETRNLCASE"/>
</dbReference>
<dbReference type="InterPro" id="IPR038379">
    <property type="entry name" value="SecE_sf"/>
</dbReference>
<evidence type="ECO:0000256" key="5">
    <source>
        <dbReference type="ARBA" id="ARBA00022927"/>
    </source>
</evidence>
<evidence type="ECO:0000256" key="1">
    <source>
        <dbReference type="ARBA" id="ARBA00004370"/>
    </source>
</evidence>
<evidence type="ECO:0000256" key="6">
    <source>
        <dbReference type="ARBA" id="ARBA00022989"/>
    </source>
</evidence>
<name>A0A0C1S9X8_9ENTR</name>
<accession>A0A0C1S9X8</accession>
<comment type="similarity">
    <text evidence="9">Belongs to the SecE/SEC61-gamma family.</text>
</comment>
<dbReference type="Proteomes" id="UP000054529">
    <property type="component" value="Unassembled WGS sequence"/>
</dbReference>
<keyword evidence="5 9" id="KW-0653">Protein transport</keyword>
<keyword evidence="7 9" id="KW-0811">Translocation</keyword>
<organism evidence="10 11">
    <name type="scientific">Candidatus Riesia pediculischaeffi PTSU</name>
    <dbReference type="NCBI Taxonomy" id="1401651"/>
    <lineage>
        <taxon>Bacteria</taxon>
        <taxon>Pseudomonadati</taxon>
        <taxon>Pseudomonadota</taxon>
        <taxon>Gammaproteobacteria</taxon>
        <taxon>Enterobacterales</taxon>
        <taxon>Enterobacteriaceae</taxon>
        <taxon>Candidatus Riesia</taxon>
    </lineage>
</organism>